<dbReference type="SUPFAM" id="SSF140566">
    <property type="entry name" value="FlgN-like"/>
    <property type="match status" value="1"/>
</dbReference>
<proteinExistence type="inferred from homology"/>
<dbReference type="Pfam" id="PF05130">
    <property type="entry name" value="FlgN"/>
    <property type="match status" value="1"/>
</dbReference>
<keyword evidence="3" id="KW-1005">Bacterial flagellum biogenesis</keyword>
<evidence type="ECO:0000256" key="3">
    <source>
        <dbReference type="ARBA" id="ARBA00022795"/>
    </source>
</evidence>
<dbReference type="EMBL" id="CP113432">
    <property type="protein sequence ID" value="WAI49919.1"/>
    <property type="molecule type" value="Genomic_DNA"/>
</dbReference>
<dbReference type="Gene3D" id="1.20.58.300">
    <property type="entry name" value="FlgN-like"/>
    <property type="match status" value="1"/>
</dbReference>
<dbReference type="InterPro" id="IPR036679">
    <property type="entry name" value="FlgN-like_sf"/>
</dbReference>
<evidence type="ECO:0000256" key="2">
    <source>
        <dbReference type="ARBA" id="ARBA00007703"/>
    </source>
</evidence>
<dbReference type="RefSeq" id="WP_254469910.1">
    <property type="nucleotide sequence ID" value="NZ_CP113432.1"/>
</dbReference>
<sequence length="146" mass="17031">MTQRARLLQVVDQDIQQDARDCLGLRDRLQELYRHLLARDSAQIDRLNPEIQALLEAVTLRAQRRSKVLRAFGLQQDAEGMRTLLSNYPPPRREELQQEWLQLGQLTAQCKRLNERNGKLLAMHHDILSQLMGDVREQAVYSQQGY</sequence>
<comment type="function">
    <text evidence="1">Required for the efficient initiation of filament assembly.</text>
</comment>
<organism evidence="4 5">
    <name type="scientific">Pseudomonas triclosanedens</name>
    <dbReference type="NCBI Taxonomy" id="2961893"/>
    <lineage>
        <taxon>Bacteria</taxon>
        <taxon>Pseudomonadati</taxon>
        <taxon>Pseudomonadota</taxon>
        <taxon>Gammaproteobacteria</taxon>
        <taxon>Pseudomonadales</taxon>
        <taxon>Pseudomonadaceae</taxon>
        <taxon>Pseudomonas</taxon>
    </lineage>
</organism>
<protein>
    <submittedName>
        <fullName evidence="4">Flagellar protein FlgN</fullName>
    </submittedName>
</protein>
<accession>A0ABY6ZYQ2</accession>
<name>A0ABY6ZYQ2_9PSED</name>
<comment type="similarity">
    <text evidence="2">Belongs to the FlgN family.</text>
</comment>
<dbReference type="InterPro" id="IPR007809">
    <property type="entry name" value="FlgN-like"/>
</dbReference>
<evidence type="ECO:0000256" key="1">
    <source>
        <dbReference type="ARBA" id="ARBA00002397"/>
    </source>
</evidence>
<keyword evidence="4" id="KW-0282">Flagellum</keyword>
<evidence type="ECO:0000313" key="4">
    <source>
        <dbReference type="EMBL" id="WAI49919.1"/>
    </source>
</evidence>
<evidence type="ECO:0000313" key="5">
    <source>
        <dbReference type="Proteomes" id="UP001163624"/>
    </source>
</evidence>
<keyword evidence="4" id="KW-0969">Cilium</keyword>
<keyword evidence="4" id="KW-0966">Cell projection</keyword>
<reference evidence="4" key="1">
    <citation type="submission" date="2022-11" db="EMBL/GenBank/DDBJ databases">
        <title>Pseudomonas triclosanedens sp. nov., a triclosan degrader isolated from activated sludge.</title>
        <authorList>
            <person name="Yin Y."/>
            <person name="Lu Z."/>
        </authorList>
    </citation>
    <scope>NUCLEOTIDE SEQUENCE</scope>
    <source>
        <strain evidence="4">ZM23</strain>
    </source>
</reference>
<dbReference type="Proteomes" id="UP001163624">
    <property type="component" value="Chromosome"/>
</dbReference>
<keyword evidence="5" id="KW-1185">Reference proteome</keyword>
<gene>
    <name evidence="4" type="ORF">OU419_01225</name>
</gene>